<evidence type="ECO:0000256" key="3">
    <source>
        <dbReference type="ARBA" id="ARBA00022475"/>
    </source>
</evidence>
<dbReference type="STRING" id="5364.A0A5C3MYI1"/>
<keyword evidence="6 12" id="KW-0378">Hydrolase</keyword>
<gene>
    <name evidence="15" type="ORF">OE88DRAFT_1661624</name>
</gene>
<dbReference type="PROSITE" id="PS00141">
    <property type="entry name" value="ASP_PROTEASE"/>
    <property type="match status" value="2"/>
</dbReference>
<dbReference type="InterPro" id="IPR001969">
    <property type="entry name" value="Aspartic_peptidase_AS"/>
</dbReference>
<keyword evidence="8" id="KW-0325">Glycoprotein</keyword>
<evidence type="ECO:0000256" key="7">
    <source>
        <dbReference type="ARBA" id="ARBA00023136"/>
    </source>
</evidence>
<dbReference type="Gene3D" id="2.40.70.10">
    <property type="entry name" value="Acid Proteases"/>
    <property type="match status" value="2"/>
</dbReference>
<evidence type="ECO:0000256" key="9">
    <source>
        <dbReference type="ARBA" id="ARBA00023288"/>
    </source>
</evidence>
<feature type="chain" id="PRO_5023040292" evidence="13">
    <location>
        <begin position="27"/>
        <end position="499"/>
    </location>
</feature>
<keyword evidence="16" id="KW-1185">Reference proteome</keyword>
<feature type="active site" evidence="10">
    <location>
        <position position="196"/>
    </location>
</feature>
<dbReference type="PANTHER" id="PTHR47966">
    <property type="entry name" value="BETA-SITE APP-CLEAVING ENZYME, ISOFORM A-RELATED"/>
    <property type="match status" value="1"/>
</dbReference>
<dbReference type="GO" id="GO:0004190">
    <property type="term" value="F:aspartic-type endopeptidase activity"/>
    <property type="evidence" value="ECO:0007669"/>
    <property type="project" value="UniProtKB-KW"/>
</dbReference>
<keyword evidence="9" id="KW-0449">Lipoprotein</keyword>
<keyword evidence="11" id="KW-1015">Disulfide bond</keyword>
<evidence type="ECO:0000259" key="14">
    <source>
        <dbReference type="PROSITE" id="PS51767"/>
    </source>
</evidence>
<sequence length="499" mass="52311">MKFDMNFSALLSAVVLAVSLGAPAEARPAPSGSGLVTVPVTRIHKPVYRDVVDAIDTQAIHQKHVNRGSQRLALMSGRPPLTQEELQKVHETGELPADLSKRYFREGVVKFLEDLKAQMKGKGSLSPMSKGESFLADAAGGFDPKVADAANENTLTPAQAPSSNDSLGLDISANDIGYLATIQIGNPPRDFKVLVDSGSSDLWVGGENCSGPGGGSGCGNHTFAGSSSSSSFSDTGKTWSITYGSGFLSGDIVQDDMEIAGMKLPAHQFGAAKNESSQFSGDDTLFDGIMGLGGSQLSEQGIPTVVEALHSAGLIQAPVTSYKLARLADGSNDGEITFGGMDAGKFDGSTKVTVQNVSPKGYWEANVDTFKVDGKDVQLSGRTAILDTGTTLIVGPGNDVDALHAAMPVSRFDGFNWVIPCTTTSKVAFTFGGREFTVDSRDLTFLPVNSGNLTGDCYSSITRGSVGGDQEWLFGDVFLKNVYFSTDAGSNEISLANLA</sequence>
<feature type="disulfide bond" evidence="11">
    <location>
        <begin position="209"/>
        <end position="218"/>
    </location>
</feature>
<evidence type="ECO:0000313" key="16">
    <source>
        <dbReference type="Proteomes" id="UP000305948"/>
    </source>
</evidence>
<keyword evidence="13" id="KW-0732">Signal</keyword>
<accession>A0A5C3MYI1</accession>
<keyword evidence="5 12" id="KW-0064">Aspartyl protease</keyword>
<organism evidence="15 16">
    <name type="scientific">Heliocybe sulcata</name>
    <dbReference type="NCBI Taxonomy" id="5364"/>
    <lineage>
        <taxon>Eukaryota</taxon>
        <taxon>Fungi</taxon>
        <taxon>Dikarya</taxon>
        <taxon>Basidiomycota</taxon>
        <taxon>Agaricomycotina</taxon>
        <taxon>Agaricomycetes</taxon>
        <taxon>Gloeophyllales</taxon>
        <taxon>Gloeophyllaceae</taxon>
        <taxon>Heliocybe</taxon>
    </lineage>
</organism>
<evidence type="ECO:0000256" key="8">
    <source>
        <dbReference type="ARBA" id="ARBA00023180"/>
    </source>
</evidence>
<dbReference type="OrthoDB" id="2747330at2759"/>
<comment type="subcellular location">
    <subcellularLocation>
        <location evidence="1">Cell membrane</location>
    </subcellularLocation>
</comment>
<evidence type="ECO:0000256" key="2">
    <source>
        <dbReference type="ARBA" id="ARBA00007447"/>
    </source>
</evidence>
<keyword evidence="4 12" id="KW-0645">Protease</keyword>
<dbReference type="SUPFAM" id="SSF50630">
    <property type="entry name" value="Acid proteases"/>
    <property type="match status" value="1"/>
</dbReference>
<dbReference type="FunFam" id="2.40.70.10:FF:000060">
    <property type="entry name" value="Aspartic-type endopeptidase ctsD"/>
    <property type="match status" value="1"/>
</dbReference>
<dbReference type="InterPro" id="IPR021109">
    <property type="entry name" value="Peptidase_aspartic_dom_sf"/>
</dbReference>
<dbReference type="AlphaFoldDB" id="A0A5C3MYI1"/>
<dbReference type="PROSITE" id="PS51767">
    <property type="entry name" value="PEPTIDASE_A1"/>
    <property type="match status" value="1"/>
</dbReference>
<evidence type="ECO:0000256" key="1">
    <source>
        <dbReference type="ARBA" id="ARBA00004236"/>
    </source>
</evidence>
<dbReference type="PANTHER" id="PTHR47966:SF75">
    <property type="entry name" value="ENDOPEPTIDASE (CTSD), PUTATIVE (AFU_ORTHOLOGUE AFUA_4G07040)-RELATED"/>
    <property type="match status" value="1"/>
</dbReference>
<keyword evidence="7" id="KW-0472">Membrane</keyword>
<feature type="domain" description="Peptidase A1" evidence="14">
    <location>
        <begin position="178"/>
        <end position="496"/>
    </location>
</feature>
<dbReference type="EMBL" id="ML213514">
    <property type="protein sequence ID" value="TFK50087.1"/>
    <property type="molecule type" value="Genomic_DNA"/>
</dbReference>
<dbReference type="CDD" id="cd05471">
    <property type="entry name" value="pepsin_like"/>
    <property type="match status" value="1"/>
</dbReference>
<evidence type="ECO:0000256" key="13">
    <source>
        <dbReference type="SAM" id="SignalP"/>
    </source>
</evidence>
<dbReference type="PRINTS" id="PR00792">
    <property type="entry name" value="PEPSIN"/>
</dbReference>
<evidence type="ECO:0000256" key="10">
    <source>
        <dbReference type="PIRSR" id="PIRSR601461-1"/>
    </source>
</evidence>
<proteinExistence type="inferred from homology"/>
<evidence type="ECO:0000313" key="15">
    <source>
        <dbReference type="EMBL" id="TFK50087.1"/>
    </source>
</evidence>
<dbReference type="GO" id="GO:0006508">
    <property type="term" value="P:proteolysis"/>
    <property type="evidence" value="ECO:0007669"/>
    <property type="project" value="UniProtKB-KW"/>
</dbReference>
<dbReference type="GO" id="GO:0005886">
    <property type="term" value="C:plasma membrane"/>
    <property type="evidence" value="ECO:0007669"/>
    <property type="project" value="UniProtKB-SubCell"/>
</dbReference>
<feature type="signal peptide" evidence="13">
    <location>
        <begin position="1"/>
        <end position="26"/>
    </location>
</feature>
<name>A0A5C3MYI1_9AGAM</name>
<dbReference type="Pfam" id="PF00026">
    <property type="entry name" value="Asp"/>
    <property type="match status" value="1"/>
</dbReference>
<dbReference type="InterPro" id="IPR033121">
    <property type="entry name" value="PEPTIDASE_A1"/>
</dbReference>
<evidence type="ECO:0000256" key="4">
    <source>
        <dbReference type="ARBA" id="ARBA00022670"/>
    </source>
</evidence>
<dbReference type="Proteomes" id="UP000305948">
    <property type="component" value="Unassembled WGS sequence"/>
</dbReference>
<feature type="active site" evidence="10">
    <location>
        <position position="387"/>
    </location>
</feature>
<dbReference type="FunFam" id="2.40.70.10:FF:000008">
    <property type="entry name" value="Cathepsin D"/>
    <property type="match status" value="1"/>
</dbReference>
<evidence type="ECO:0000256" key="11">
    <source>
        <dbReference type="PIRSR" id="PIRSR601461-2"/>
    </source>
</evidence>
<protein>
    <submittedName>
        <fullName evidence="15">Acid protease</fullName>
    </submittedName>
</protein>
<evidence type="ECO:0000256" key="6">
    <source>
        <dbReference type="ARBA" id="ARBA00022801"/>
    </source>
</evidence>
<keyword evidence="3" id="KW-1003">Cell membrane</keyword>
<dbReference type="InterPro" id="IPR001461">
    <property type="entry name" value="Aspartic_peptidase_A1"/>
</dbReference>
<dbReference type="InterPro" id="IPR034164">
    <property type="entry name" value="Pepsin-like_dom"/>
</dbReference>
<reference evidence="15 16" key="1">
    <citation type="journal article" date="2019" name="Nat. Ecol. Evol.">
        <title>Megaphylogeny resolves global patterns of mushroom evolution.</title>
        <authorList>
            <person name="Varga T."/>
            <person name="Krizsan K."/>
            <person name="Foldi C."/>
            <person name="Dima B."/>
            <person name="Sanchez-Garcia M."/>
            <person name="Sanchez-Ramirez S."/>
            <person name="Szollosi G.J."/>
            <person name="Szarkandi J.G."/>
            <person name="Papp V."/>
            <person name="Albert L."/>
            <person name="Andreopoulos W."/>
            <person name="Angelini C."/>
            <person name="Antonin V."/>
            <person name="Barry K.W."/>
            <person name="Bougher N.L."/>
            <person name="Buchanan P."/>
            <person name="Buyck B."/>
            <person name="Bense V."/>
            <person name="Catcheside P."/>
            <person name="Chovatia M."/>
            <person name="Cooper J."/>
            <person name="Damon W."/>
            <person name="Desjardin D."/>
            <person name="Finy P."/>
            <person name="Geml J."/>
            <person name="Haridas S."/>
            <person name="Hughes K."/>
            <person name="Justo A."/>
            <person name="Karasinski D."/>
            <person name="Kautmanova I."/>
            <person name="Kiss B."/>
            <person name="Kocsube S."/>
            <person name="Kotiranta H."/>
            <person name="LaButti K.M."/>
            <person name="Lechner B.E."/>
            <person name="Liimatainen K."/>
            <person name="Lipzen A."/>
            <person name="Lukacs Z."/>
            <person name="Mihaltcheva S."/>
            <person name="Morgado L.N."/>
            <person name="Niskanen T."/>
            <person name="Noordeloos M.E."/>
            <person name="Ohm R.A."/>
            <person name="Ortiz-Santana B."/>
            <person name="Ovrebo C."/>
            <person name="Racz N."/>
            <person name="Riley R."/>
            <person name="Savchenko A."/>
            <person name="Shiryaev A."/>
            <person name="Soop K."/>
            <person name="Spirin V."/>
            <person name="Szebenyi C."/>
            <person name="Tomsovsky M."/>
            <person name="Tulloss R.E."/>
            <person name="Uehling J."/>
            <person name="Grigoriev I.V."/>
            <person name="Vagvolgyi C."/>
            <person name="Papp T."/>
            <person name="Martin F.M."/>
            <person name="Miettinen O."/>
            <person name="Hibbett D.S."/>
            <person name="Nagy L.G."/>
        </authorList>
    </citation>
    <scope>NUCLEOTIDE SEQUENCE [LARGE SCALE GENOMIC DNA]</scope>
    <source>
        <strain evidence="15 16">OMC1185</strain>
    </source>
</reference>
<evidence type="ECO:0000256" key="5">
    <source>
        <dbReference type="ARBA" id="ARBA00022750"/>
    </source>
</evidence>
<comment type="similarity">
    <text evidence="2 12">Belongs to the peptidase A1 family.</text>
</comment>
<evidence type="ECO:0000256" key="12">
    <source>
        <dbReference type="RuleBase" id="RU000454"/>
    </source>
</evidence>